<accession>A0A7S3ASN8</accession>
<gene>
    <name evidence="6" type="ORF">HERI1096_LOCUS14595</name>
</gene>
<keyword evidence="2" id="KW-0805">Transcription regulation</keyword>
<keyword evidence="4" id="KW-0539">Nucleus</keyword>
<organism evidence="6">
    <name type="scientific">Haptolina ericina</name>
    <dbReference type="NCBI Taxonomy" id="156174"/>
    <lineage>
        <taxon>Eukaryota</taxon>
        <taxon>Haptista</taxon>
        <taxon>Haptophyta</taxon>
        <taxon>Prymnesiophyceae</taxon>
        <taxon>Prymnesiales</taxon>
        <taxon>Prymnesiaceae</taxon>
        <taxon>Haptolina</taxon>
    </lineage>
</organism>
<dbReference type="PANTHER" id="PTHR21242">
    <property type="entry name" value="TRANSCRIPTION INITIATION FACTOR TFIID SUBUNIT 10"/>
    <property type="match status" value="1"/>
</dbReference>
<evidence type="ECO:0008006" key="7">
    <source>
        <dbReference type="Google" id="ProtNLM"/>
    </source>
</evidence>
<proteinExistence type="inferred from homology"/>
<comment type="subcellular location">
    <subcellularLocation>
        <location evidence="1">Nucleus</location>
    </subcellularLocation>
</comment>
<evidence type="ECO:0000256" key="5">
    <source>
        <dbReference type="ARBA" id="ARBA00025730"/>
    </source>
</evidence>
<reference evidence="6" key="1">
    <citation type="submission" date="2021-01" db="EMBL/GenBank/DDBJ databases">
        <authorList>
            <person name="Corre E."/>
            <person name="Pelletier E."/>
            <person name="Niang G."/>
            <person name="Scheremetjew M."/>
            <person name="Finn R."/>
            <person name="Kale V."/>
            <person name="Holt S."/>
            <person name="Cochrane G."/>
            <person name="Meng A."/>
            <person name="Brown T."/>
            <person name="Cohen L."/>
        </authorList>
    </citation>
    <scope>NUCLEOTIDE SEQUENCE</scope>
    <source>
        <strain evidence="6">CCMP281</strain>
    </source>
</reference>
<evidence type="ECO:0000256" key="3">
    <source>
        <dbReference type="ARBA" id="ARBA00023163"/>
    </source>
</evidence>
<dbReference type="GO" id="GO:0000124">
    <property type="term" value="C:SAGA complex"/>
    <property type="evidence" value="ECO:0007669"/>
    <property type="project" value="TreeGrafter"/>
</dbReference>
<protein>
    <recommendedName>
        <fullName evidence="7">Transcription initiation factor TFIID subunit 10</fullName>
    </recommendedName>
</protein>
<dbReference type="PRINTS" id="PR01443">
    <property type="entry name" value="TFIID30KDSUB"/>
</dbReference>
<dbReference type="GO" id="GO:0016251">
    <property type="term" value="F:RNA polymerase II general transcription initiation factor activity"/>
    <property type="evidence" value="ECO:0007669"/>
    <property type="project" value="TreeGrafter"/>
</dbReference>
<dbReference type="InterPro" id="IPR003923">
    <property type="entry name" value="TAF10"/>
</dbReference>
<dbReference type="CDD" id="cd07982">
    <property type="entry name" value="HFD_TAF10"/>
    <property type="match status" value="1"/>
</dbReference>
<evidence type="ECO:0000256" key="2">
    <source>
        <dbReference type="ARBA" id="ARBA00023015"/>
    </source>
</evidence>
<name>A0A7S3ASN8_9EUKA</name>
<keyword evidence="3" id="KW-0804">Transcription</keyword>
<evidence type="ECO:0000256" key="4">
    <source>
        <dbReference type="ARBA" id="ARBA00023242"/>
    </source>
</evidence>
<dbReference type="PANTHER" id="PTHR21242:SF0">
    <property type="entry name" value="TRANSCRIPTION INITIATION FACTOR TFIID SUBUNIT 10"/>
    <property type="match status" value="1"/>
</dbReference>
<dbReference type="AlphaFoldDB" id="A0A7S3ASN8"/>
<dbReference type="GO" id="GO:1990841">
    <property type="term" value="F:promoter-specific chromatin binding"/>
    <property type="evidence" value="ECO:0007669"/>
    <property type="project" value="TreeGrafter"/>
</dbReference>
<dbReference type="GO" id="GO:0005669">
    <property type="term" value="C:transcription factor TFIID complex"/>
    <property type="evidence" value="ECO:0007669"/>
    <property type="project" value="TreeGrafter"/>
</dbReference>
<dbReference type="GO" id="GO:0006367">
    <property type="term" value="P:transcription initiation at RNA polymerase II promoter"/>
    <property type="evidence" value="ECO:0007669"/>
    <property type="project" value="TreeGrafter"/>
</dbReference>
<dbReference type="Pfam" id="PF03540">
    <property type="entry name" value="TAF10"/>
    <property type="match status" value="1"/>
</dbReference>
<sequence>MASSSEVQAAEDLLLAMQDYTPIIPDEVTSHFLSLSGFHCSDVRVKRIVSLAAHKFVADLTNDALQHCKARQQGKGGKDGRLLLTTEDLSASCKEFGIHIGKPQYYANSIGRVAPDDPANP</sequence>
<evidence type="ECO:0000256" key="1">
    <source>
        <dbReference type="ARBA" id="ARBA00004123"/>
    </source>
</evidence>
<evidence type="ECO:0000313" key="6">
    <source>
        <dbReference type="EMBL" id="CAE0113921.1"/>
    </source>
</evidence>
<comment type="similarity">
    <text evidence="5">Belongs to the TAF10 family.</text>
</comment>
<dbReference type="EMBL" id="HBHX01026139">
    <property type="protein sequence ID" value="CAE0113921.1"/>
    <property type="molecule type" value="Transcribed_RNA"/>
</dbReference>